<comment type="caution">
    <text evidence="8">The sequence shown here is derived from an EMBL/GenBank/DDBJ whole genome shotgun (WGS) entry which is preliminary data.</text>
</comment>
<feature type="compositionally biased region" description="Basic and acidic residues" evidence="6">
    <location>
        <begin position="505"/>
        <end position="514"/>
    </location>
</feature>
<dbReference type="InterPro" id="IPR001563">
    <property type="entry name" value="Peptidase_S10"/>
</dbReference>
<sequence length="545" mass="60365">MAHTALKTLTLLAAAGAVLAQLPASVQDQKNITLEDGRTVRFKESNLCETTEGVKSYAGYVDIANDKHIFFWFFESRSDPANDPITLWLNGGPGADSMGGLFDEIGPCKINEDYATTELNPHSWNEVSNLLFLSQPVGVGFSYGSKLETEAPINGAGTIIAPARLSVADYAAVNSTEIASDDAWNVMKMFYAALPEMAPEVKSKTFHMATQSYGGHWGPTFFNRFRKETQALEDNAPFEVGALMIVNGITDFGLQYPSFPKFAMHNTHGVHVNGMIAAYMDFSLIMENYGCLALVDLCEQWWDLTNGTTIYGLSRCQAAVEVCRNTVESPFLAYTKRHAYDVRNSTVDPGEYHLPDARYTPYLNVPEVQQALGVDLNYTGAVNIEYVGSFGYTGDFVNPKLLKDLEELLDSQVRVSLWYGDADWVCNWFGGEMLALGTNYTNAEKFGAAGYAPLMVDNTHYGDTREFGNFAFTRIFDAGHAMPFYQPEAAFAMFNRVINGKDTATGEHDLKHDYSTTGPSESTYSQMKEKTKRSLQGSAKFRNRL</sequence>
<keyword evidence="7" id="KW-0732">Signal</keyword>
<organism evidence="8 9">
    <name type="scientific">Lithohypha guttulata</name>
    <dbReference type="NCBI Taxonomy" id="1690604"/>
    <lineage>
        <taxon>Eukaryota</taxon>
        <taxon>Fungi</taxon>
        <taxon>Dikarya</taxon>
        <taxon>Ascomycota</taxon>
        <taxon>Pezizomycotina</taxon>
        <taxon>Eurotiomycetes</taxon>
        <taxon>Chaetothyriomycetidae</taxon>
        <taxon>Chaetothyriales</taxon>
        <taxon>Trichomeriaceae</taxon>
        <taxon>Lithohypha</taxon>
    </lineage>
</organism>
<dbReference type="InterPro" id="IPR029058">
    <property type="entry name" value="AB_hydrolase_fold"/>
</dbReference>
<keyword evidence="5" id="KW-0325">Glycoprotein</keyword>
<keyword evidence="3" id="KW-0645">Protease</keyword>
<dbReference type="PANTHER" id="PTHR11802">
    <property type="entry name" value="SERINE PROTEASE FAMILY S10 SERINE CARBOXYPEPTIDASE"/>
    <property type="match status" value="1"/>
</dbReference>
<reference evidence="8 9" key="1">
    <citation type="submission" date="2023-08" db="EMBL/GenBank/DDBJ databases">
        <title>Black Yeasts Isolated from many extreme environments.</title>
        <authorList>
            <person name="Coleine C."/>
            <person name="Stajich J.E."/>
            <person name="Selbmann L."/>
        </authorList>
    </citation>
    <scope>NUCLEOTIDE SEQUENCE [LARGE SCALE GENOMIC DNA]</scope>
    <source>
        <strain evidence="8 9">CCFEE 5885</strain>
    </source>
</reference>
<gene>
    <name evidence="8" type="ORF">LTR24_006593</name>
</gene>
<keyword evidence="4" id="KW-0378">Hydrolase</keyword>
<protein>
    <submittedName>
        <fullName evidence="8">Uncharacterized protein</fullName>
    </submittedName>
</protein>
<evidence type="ECO:0000256" key="4">
    <source>
        <dbReference type="ARBA" id="ARBA00022801"/>
    </source>
</evidence>
<comment type="similarity">
    <text evidence="1">Belongs to the peptidase S10 family.</text>
</comment>
<accession>A0ABR0K5M0</accession>
<name>A0ABR0K5M0_9EURO</name>
<dbReference type="EMBL" id="JAVRRG010000087">
    <property type="protein sequence ID" value="KAK5087553.1"/>
    <property type="molecule type" value="Genomic_DNA"/>
</dbReference>
<dbReference type="Pfam" id="PF00450">
    <property type="entry name" value="Peptidase_S10"/>
    <property type="match status" value="1"/>
</dbReference>
<feature type="signal peptide" evidence="7">
    <location>
        <begin position="1"/>
        <end position="20"/>
    </location>
</feature>
<dbReference type="Gene3D" id="3.40.50.1820">
    <property type="entry name" value="alpha/beta hydrolase"/>
    <property type="match status" value="1"/>
</dbReference>
<evidence type="ECO:0000313" key="8">
    <source>
        <dbReference type="EMBL" id="KAK5087553.1"/>
    </source>
</evidence>
<keyword evidence="2" id="KW-0121">Carboxypeptidase</keyword>
<feature type="chain" id="PRO_5046813834" evidence="7">
    <location>
        <begin position="21"/>
        <end position="545"/>
    </location>
</feature>
<dbReference type="Proteomes" id="UP001345013">
    <property type="component" value="Unassembled WGS sequence"/>
</dbReference>
<evidence type="ECO:0000256" key="6">
    <source>
        <dbReference type="SAM" id="MobiDB-lite"/>
    </source>
</evidence>
<proteinExistence type="inferred from homology"/>
<feature type="compositionally biased region" description="Polar residues" evidence="6">
    <location>
        <begin position="515"/>
        <end position="526"/>
    </location>
</feature>
<evidence type="ECO:0000313" key="9">
    <source>
        <dbReference type="Proteomes" id="UP001345013"/>
    </source>
</evidence>
<evidence type="ECO:0000256" key="7">
    <source>
        <dbReference type="SAM" id="SignalP"/>
    </source>
</evidence>
<evidence type="ECO:0000256" key="3">
    <source>
        <dbReference type="ARBA" id="ARBA00022670"/>
    </source>
</evidence>
<dbReference type="PANTHER" id="PTHR11802:SF64">
    <property type="entry name" value="CARBOXYPEPTIDASE"/>
    <property type="match status" value="1"/>
</dbReference>
<feature type="region of interest" description="Disordered" evidence="6">
    <location>
        <begin position="505"/>
        <end position="545"/>
    </location>
</feature>
<evidence type="ECO:0000256" key="1">
    <source>
        <dbReference type="ARBA" id="ARBA00009431"/>
    </source>
</evidence>
<evidence type="ECO:0000256" key="2">
    <source>
        <dbReference type="ARBA" id="ARBA00022645"/>
    </source>
</evidence>
<keyword evidence="9" id="KW-1185">Reference proteome</keyword>
<evidence type="ECO:0000256" key="5">
    <source>
        <dbReference type="ARBA" id="ARBA00023180"/>
    </source>
</evidence>
<dbReference type="SUPFAM" id="SSF53474">
    <property type="entry name" value="alpha/beta-Hydrolases"/>
    <property type="match status" value="1"/>
</dbReference>
<dbReference type="PRINTS" id="PR00724">
    <property type="entry name" value="CRBOXYPTASEC"/>
</dbReference>